<dbReference type="PANTHER" id="PTHR46203">
    <property type="entry name" value="PROBABLE PEPTIDE CHAIN RELEASE FACTOR C12ORF65"/>
    <property type="match status" value="1"/>
</dbReference>
<dbReference type="Pfam" id="PF00472">
    <property type="entry name" value="RF-1"/>
    <property type="match status" value="1"/>
</dbReference>
<dbReference type="GO" id="GO:0003747">
    <property type="term" value="F:translation release factor activity"/>
    <property type="evidence" value="ECO:0007669"/>
    <property type="project" value="InterPro"/>
</dbReference>
<dbReference type="Gene3D" id="3.30.160.20">
    <property type="match status" value="1"/>
</dbReference>
<comment type="subcellular location">
    <subcellularLocation>
        <location evidence="1">Mitochondrion</location>
    </subcellularLocation>
</comment>
<feature type="compositionally biased region" description="Acidic residues" evidence="5">
    <location>
        <begin position="241"/>
        <end position="250"/>
    </location>
</feature>
<dbReference type="InterPro" id="IPR000352">
    <property type="entry name" value="Pep_chain_release_fac_I"/>
</dbReference>
<feature type="domain" description="Prokaryotic-type class I peptide chain release factors" evidence="6">
    <location>
        <begin position="89"/>
        <end position="183"/>
    </location>
</feature>
<feature type="region of interest" description="Disordered" evidence="5">
    <location>
        <begin position="177"/>
        <end position="263"/>
    </location>
</feature>
<dbReference type="AlphaFoldDB" id="A0A433QYJ0"/>
<comment type="similarity">
    <text evidence="2">Belongs to the prokaryotic/mitochondrial release factor family.</text>
</comment>
<sequence length="263" mass="29122">MSAPHFQRTLLLLCRQPLLPSLLSSLFVNNALLHPPTPLPSSFHPRTVNNLRISSSLRLMSTPATPAPSRPSVSSLPILDPAKTKHRERVTIVLDEADLVETFVKGSGPGGQCVNKRSNCVNLTHTPTGIRIRCQHTRSLSLNRATARKLLRAKLDDLYNGNLSHSSTKAAKLAKQKAKRAQRAREKYGTADATGSPGGEAADQERRHVKVSGEEEDRLVEEEMYEEVGVVEREEGREGEREETDLGDEEGWQKKSKKRAVKP</sequence>
<name>A0A433QYJ0_9FUNG</name>
<evidence type="ECO:0000256" key="5">
    <source>
        <dbReference type="SAM" id="MobiDB-lite"/>
    </source>
</evidence>
<dbReference type="SUPFAM" id="SSF75620">
    <property type="entry name" value="Release factor"/>
    <property type="match status" value="1"/>
</dbReference>
<dbReference type="Proteomes" id="UP000274822">
    <property type="component" value="Unassembled WGS sequence"/>
</dbReference>
<keyword evidence="4" id="KW-0496">Mitochondrion</keyword>
<dbReference type="EMBL" id="RBNJ01000318">
    <property type="protein sequence ID" value="RUS34837.1"/>
    <property type="molecule type" value="Genomic_DNA"/>
</dbReference>
<keyword evidence="8" id="KW-1185">Reference proteome</keyword>
<evidence type="ECO:0000313" key="8">
    <source>
        <dbReference type="Proteomes" id="UP000274822"/>
    </source>
</evidence>
<dbReference type="GO" id="GO:0032543">
    <property type="term" value="P:mitochondrial translation"/>
    <property type="evidence" value="ECO:0007669"/>
    <property type="project" value="UniProtKB-ARBA"/>
</dbReference>
<dbReference type="PANTHER" id="PTHR46203:SF1">
    <property type="entry name" value="MITOCHONDRIAL TRANSLATION RELEASE FACTOR IN RESCUE"/>
    <property type="match status" value="1"/>
</dbReference>
<protein>
    <submittedName>
        <fullName evidence="7">RF-1 domain-containing protein</fullName>
    </submittedName>
</protein>
<accession>A0A433QYJ0</accession>
<dbReference type="GO" id="GO:0005739">
    <property type="term" value="C:mitochondrion"/>
    <property type="evidence" value="ECO:0007669"/>
    <property type="project" value="UniProtKB-SubCell"/>
</dbReference>
<feature type="compositionally biased region" description="Basic residues" evidence="5">
    <location>
        <begin position="254"/>
        <end position="263"/>
    </location>
</feature>
<proteinExistence type="inferred from homology"/>
<reference evidence="7 8" key="1">
    <citation type="journal article" date="2018" name="New Phytol.">
        <title>Phylogenomics of Endogonaceae and evolution of mycorrhizas within Mucoromycota.</title>
        <authorList>
            <person name="Chang Y."/>
            <person name="Desiro A."/>
            <person name="Na H."/>
            <person name="Sandor L."/>
            <person name="Lipzen A."/>
            <person name="Clum A."/>
            <person name="Barry K."/>
            <person name="Grigoriev I.V."/>
            <person name="Martin F.M."/>
            <person name="Stajich J.E."/>
            <person name="Smith M.E."/>
            <person name="Bonito G."/>
            <person name="Spatafora J.W."/>
        </authorList>
    </citation>
    <scope>NUCLEOTIDE SEQUENCE [LARGE SCALE GENOMIC DNA]</scope>
    <source>
        <strain evidence="7 8">AD002</strain>
    </source>
</reference>
<feature type="compositionally biased region" description="Acidic residues" evidence="5">
    <location>
        <begin position="214"/>
        <end position="226"/>
    </location>
</feature>
<evidence type="ECO:0000256" key="1">
    <source>
        <dbReference type="ARBA" id="ARBA00004173"/>
    </source>
</evidence>
<dbReference type="InterPro" id="IPR052405">
    <property type="entry name" value="Mito_Transl_Release_Factor"/>
</dbReference>
<feature type="compositionally biased region" description="Basic and acidic residues" evidence="5">
    <location>
        <begin position="230"/>
        <end position="240"/>
    </location>
</feature>
<dbReference type="InterPro" id="IPR045853">
    <property type="entry name" value="Pep_chain_release_fac_I_sf"/>
</dbReference>
<organism evidence="7 8">
    <name type="scientific">Jimgerdemannia flammicorona</name>
    <dbReference type="NCBI Taxonomy" id="994334"/>
    <lineage>
        <taxon>Eukaryota</taxon>
        <taxon>Fungi</taxon>
        <taxon>Fungi incertae sedis</taxon>
        <taxon>Mucoromycota</taxon>
        <taxon>Mucoromycotina</taxon>
        <taxon>Endogonomycetes</taxon>
        <taxon>Endogonales</taxon>
        <taxon>Endogonaceae</taxon>
        <taxon>Jimgerdemannia</taxon>
    </lineage>
</organism>
<keyword evidence="3" id="KW-0809">Transit peptide</keyword>
<evidence type="ECO:0000313" key="7">
    <source>
        <dbReference type="EMBL" id="RUS34837.1"/>
    </source>
</evidence>
<evidence type="ECO:0000256" key="3">
    <source>
        <dbReference type="ARBA" id="ARBA00022946"/>
    </source>
</evidence>
<evidence type="ECO:0000259" key="6">
    <source>
        <dbReference type="Pfam" id="PF00472"/>
    </source>
</evidence>
<gene>
    <name evidence="7" type="ORF">BC938DRAFT_478271</name>
</gene>
<evidence type="ECO:0000256" key="4">
    <source>
        <dbReference type="ARBA" id="ARBA00023128"/>
    </source>
</evidence>
<evidence type="ECO:0000256" key="2">
    <source>
        <dbReference type="ARBA" id="ARBA00010835"/>
    </source>
</evidence>
<comment type="caution">
    <text evidence="7">The sequence shown here is derived from an EMBL/GenBank/DDBJ whole genome shotgun (WGS) entry which is preliminary data.</text>
</comment>